<evidence type="ECO:0000313" key="2">
    <source>
        <dbReference type="Proteomes" id="UP001321492"/>
    </source>
</evidence>
<evidence type="ECO:0008006" key="3">
    <source>
        <dbReference type="Google" id="ProtNLM"/>
    </source>
</evidence>
<dbReference type="EMBL" id="JASJEV010000017">
    <property type="protein sequence ID" value="MDJ1160118.1"/>
    <property type="molecule type" value="Genomic_DNA"/>
</dbReference>
<dbReference type="Gene3D" id="3.30.70.100">
    <property type="match status" value="1"/>
</dbReference>
<dbReference type="RefSeq" id="WP_283742116.1">
    <property type="nucleotide sequence ID" value="NZ_JASJEV010000017.1"/>
</dbReference>
<gene>
    <name evidence="1" type="ORF">QNA08_18050</name>
</gene>
<organism evidence="1 2">
    <name type="scientific">Chelatococcus albus</name>
    <dbReference type="NCBI Taxonomy" id="3047466"/>
    <lineage>
        <taxon>Bacteria</taxon>
        <taxon>Pseudomonadati</taxon>
        <taxon>Pseudomonadota</taxon>
        <taxon>Alphaproteobacteria</taxon>
        <taxon>Hyphomicrobiales</taxon>
        <taxon>Chelatococcaceae</taxon>
        <taxon>Chelatococcus</taxon>
    </lineage>
</organism>
<protein>
    <recommendedName>
        <fullName evidence="3">Ethyl tert-butyl ether degradation protein EthD</fullName>
    </recommendedName>
</protein>
<keyword evidence="2" id="KW-1185">Reference proteome</keyword>
<sequence>MFTRCAVFEGKIHAGREEEFFRVVEERLLPLWRQMPHARAVRVLRAVRPDGDAPPIAMMQEIDYPSLAAIDEALASPIRTKARAETDELMKMFEGRFYHVVYRRAEAA</sequence>
<accession>A0ABT7AL78</accession>
<name>A0ABT7AL78_9HYPH</name>
<dbReference type="SUPFAM" id="SSF54909">
    <property type="entry name" value="Dimeric alpha+beta barrel"/>
    <property type="match status" value="1"/>
</dbReference>
<dbReference type="Proteomes" id="UP001321492">
    <property type="component" value="Unassembled WGS sequence"/>
</dbReference>
<evidence type="ECO:0000313" key="1">
    <source>
        <dbReference type="EMBL" id="MDJ1160118.1"/>
    </source>
</evidence>
<proteinExistence type="predicted"/>
<dbReference type="InterPro" id="IPR011008">
    <property type="entry name" value="Dimeric_a/b-barrel"/>
</dbReference>
<comment type="caution">
    <text evidence="1">The sequence shown here is derived from an EMBL/GenBank/DDBJ whole genome shotgun (WGS) entry which is preliminary data.</text>
</comment>
<reference evidence="1 2" key="1">
    <citation type="submission" date="2023-05" db="EMBL/GenBank/DDBJ databases">
        <title>Chelatococcus sp. nov., a moderately thermophilic bacterium isolated from hot spring microbial mat.</title>
        <authorList>
            <person name="Hu C.-J."/>
            <person name="Li W.-J."/>
        </authorList>
    </citation>
    <scope>NUCLEOTIDE SEQUENCE [LARGE SCALE GENOMIC DNA]</scope>
    <source>
        <strain evidence="1 2">SYSU G07232</strain>
    </source>
</reference>